<comment type="caution">
    <text evidence="1">The sequence shown here is derived from an EMBL/GenBank/DDBJ whole genome shotgun (WGS) entry which is preliminary data.</text>
</comment>
<accession>A0ABV5UN82</accession>
<evidence type="ECO:0000313" key="1">
    <source>
        <dbReference type="EMBL" id="MFB9713968.1"/>
    </source>
</evidence>
<organism evidence="1 2">
    <name type="scientific">Arthrobacter methylotrophus</name>
    <dbReference type="NCBI Taxonomy" id="121291"/>
    <lineage>
        <taxon>Bacteria</taxon>
        <taxon>Bacillati</taxon>
        <taxon>Actinomycetota</taxon>
        <taxon>Actinomycetes</taxon>
        <taxon>Micrococcales</taxon>
        <taxon>Micrococcaceae</taxon>
        <taxon>Arthrobacter</taxon>
    </lineage>
</organism>
<proteinExistence type="predicted"/>
<dbReference type="Proteomes" id="UP001589536">
    <property type="component" value="Unassembled WGS sequence"/>
</dbReference>
<evidence type="ECO:0000313" key="2">
    <source>
        <dbReference type="Proteomes" id="UP001589536"/>
    </source>
</evidence>
<dbReference type="RefSeq" id="WP_376953957.1">
    <property type="nucleotide sequence ID" value="NZ_JBHMBH010000019.1"/>
</dbReference>
<keyword evidence="2" id="KW-1185">Reference proteome</keyword>
<sequence>MVVDVAALPEPTCQPVIPTTNKTIQDDTGPWEDGGTITFDTDNAEGGKSSYAIPVDTPLSEPRVIPGRFSTPGMIYRPGNF</sequence>
<gene>
    <name evidence="1" type="ORF">ACFFPI_07340</name>
</gene>
<reference evidence="1 2" key="1">
    <citation type="submission" date="2024-09" db="EMBL/GenBank/DDBJ databases">
        <authorList>
            <person name="Sun Q."/>
            <person name="Mori K."/>
        </authorList>
    </citation>
    <scope>NUCLEOTIDE SEQUENCE [LARGE SCALE GENOMIC DNA]</scope>
    <source>
        <strain evidence="1 2">JCM 13519</strain>
    </source>
</reference>
<name>A0ABV5UN82_9MICC</name>
<protein>
    <submittedName>
        <fullName evidence="1">Uncharacterized protein</fullName>
    </submittedName>
</protein>
<dbReference type="EMBL" id="JBHMBH010000019">
    <property type="protein sequence ID" value="MFB9713968.1"/>
    <property type="molecule type" value="Genomic_DNA"/>
</dbReference>